<dbReference type="PANTHER" id="PTHR34387:SF1">
    <property type="entry name" value="PERIPLASMIC IMMUNOGENIC PROTEIN"/>
    <property type="match status" value="1"/>
</dbReference>
<dbReference type="InterPro" id="IPR052022">
    <property type="entry name" value="26kDa_periplasmic_antigen"/>
</dbReference>
<name>A0A419T6I3_9FIRM</name>
<keyword evidence="2" id="KW-1185">Reference proteome</keyword>
<reference evidence="1 2" key="1">
    <citation type="submission" date="2016-08" db="EMBL/GenBank/DDBJ databases">
        <title>Novel Firmicutes and Novel Genomes.</title>
        <authorList>
            <person name="Poppleton D.I."/>
            <person name="Gribaldo S."/>
        </authorList>
    </citation>
    <scope>NUCLEOTIDE SEQUENCE [LARGE SCALE GENOMIC DNA]</scope>
    <source>
        <strain evidence="1 2">CTT3</strain>
    </source>
</reference>
<comment type="caution">
    <text evidence="1">The sequence shown here is derived from an EMBL/GenBank/DDBJ whole genome shotgun (WGS) entry which is preliminary data.</text>
</comment>
<dbReference type="AlphaFoldDB" id="A0A419T6I3"/>
<organism evidence="1 2">
    <name type="scientific">Thermohalobacter berrensis</name>
    <dbReference type="NCBI Taxonomy" id="99594"/>
    <lineage>
        <taxon>Bacteria</taxon>
        <taxon>Bacillati</taxon>
        <taxon>Bacillota</taxon>
        <taxon>Tissierellia</taxon>
        <taxon>Tissierellales</taxon>
        <taxon>Thermohalobacteraceae</taxon>
        <taxon>Thermohalobacter</taxon>
    </lineage>
</organism>
<protein>
    <recommendedName>
        <fullName evidence="3">SIMPL domain-containing protein</fullName>
    </recommendedName>
</protein>
<dbReference type="EMBL" id="MCIB01000007">
    <property type="protein sequence ID" value="RKD33170.1"/>
    <property type="molecule type" value="Genomic_DNA"/>
</dbReference>
<sequence>MFKGKKVVFISLVLTLVLGLGYLLGELDKTTVVNAKEEEENINTINVNGEGIVKIKPDIAYINMGVETQNKDSKKAQEDNRAKMDKVIDELKDNGIKEDNIKTIEYSIITLREYDQINKKTIVTGYKVRNIVQVMIEDLDKVGEVIDSVSSLGANYIRNINFDTKYREKYYLQALELAMESAKNKAKTIGKTFGVEVDKPYKVTENSRIEYSVNNRVYMDVIKSEAALETPISSGELTIRASVNVIYKY</sequence>
<gene>
    <name evidence="1" type="ORF">BET03_09640</name>
</gene>
<evidence type="ECO:0000313" key="2">
    <source>
        <dbReference type="Proteomes" id="UP000284177"/>
    </source>
</evidence>
<dbReference type="OrthoDB" id="9785192at2"/>
<dbReference type="RefSeq" id="WP_120167937.1">
    <property type="nucleotide sequence ID" value="NZ_MCIB01000007.1"/>
</dbReference>
<accession>A0A419T6I3</accession>
<dbReference type="GO" id="GO:0006974">
    <property type="term" value="P:DNA damage response"/>
    <property type="evidence" value="ECO:0007669"/>
    <property type="project" value="TreeGrafter"/>
</dbReference>
<dbReference type="Pfam" id="PF04402">
    <property type="entry name" value="SIMPL"/>
    <property type="match status" value="1"/>
</dbReference>
<evidence type="ECO:0000313" key="1">
    <source>
        <dbReference type="EMBL" id="RKD33170.1"/>
    </source>
</evidence>
<dbReference type="PANTHER" id="PTHR34387">
    <property type="entry name" value="SLR1258 PROTEIN"/>
    <property type="match status" value="1"/>
</dbReference>
<dbReference type="Gene3D" id="3.30.70.2970">
    <property type="entry name" value="Protein of unknown function (DUF541), domain 2"/>
    <property type="match status" value="1"/>
</dbReference>
<dbReference type="Proteomes" id="UP000284177">
    <property type="component" value="Unassembled WGS sequence"/>
</dbReference>
<dbReference type="InterPro" id="IPR007497">
    <property type="entry name" value="SIMPL/DUF541"/>
</dbReference>
<dbReference type="Gene3D" id="3.30.110.170">
    <property type="entry name" value="Protein of unknown function (DUF541), domain 1"/>
    <property type="match status" value="1"/>
</dbReference>
<proteinExistence type="predicted"/>
<evidence type="ECO:0008006" key="3">
    <source>
        <dbReference type="Google" id="ProtNLM"/>
    </source>
</evidence>